<protein>
    <submittedName>
        <fullName evidence="2">VOC family protein</fullName>
    </submittedName>
</protein>
<dbReference type="InterPro" id="IPR037523">
    <property type="entry name" value="VOC_core"/>
</dbReference>
<sequence length="133" mass="14645">MRIYITSIPIADYDKALAFYTEILGFQKKRDIELGGGARFLTVVSPEDPDGTEILLEPNADYRGIKALRKALAEDGIPITSLAVDDVQAEYERLQKLGVTFTQKPFSHGGPTTAVFDDTNGNLIQIVELKKGE</sequence>
<gene>
    <name evidence="2" type="ORF">EPA93_25400</name>
</gene>
<dbReference type="KEGG" id="kbs:EPA93_25400"/>
<keyword evidence="3" id="KW-1185">Reference proteome</keyword>
<dbReference type="AlphaFoldDB" id="A0A4P6JUH9"/>
<dbReference type="RefSeq" id="WP_129890187.1">
    <property type="nucleotide sequence ID" value="NZ_CP035758.1"/>
</dbReference>
<evidence type="ECO:0000313" key="2">
    <source>
        <dbReference type="EMBL" id="QBD79134.1"/>
    </source>
</evidence>
<evidence type="ECO:0000313" key="3">
    <source>
        <dbReference type="Proteomes" id="UP000290365"/>
    </source>
</evidence>
<dbReference type="CDD" id="cd07263">
    <property type="entry name" value="VOC_like"/>
    <property type="match status" value="1"/>
</dbReference>
<dbReference type="SUPFAM" id="SSF54593">
    <property type="entry name" value="Glyoxalase/Bleomycin resistance protein/Dihydroxybiphenyl dioxygenase"/>
    <property type="match status" value="1"/>
</dbReference>
<dbReference type="Proteomes" id="UP000290365">
    <property type="component" value="Chromosome"/>
</dbReference>
<accession>A0A4P6JUH9</accession>
<evidence type="ECO:0000259" key="1">
    <source>
        <dbReference type="PROSITE" id="PS51819"/>
    </source>
</evidence>
<dbReference type="InterPro" id="IPR004360">
    <property type="entry name" value="Glyas_Fos-R_dOase_dom"/>
</dbReference>
<dbReference type="Pfam" id="PF00903">
    <property type="entry name" value="Glyoxalase"/>
    <property type="match status" value="1"/>
</dbReference>
<dbReference type="EMBL" id="CP035758">
    <property type="protein sequence ID" value="QBD79134.1"/>
    <property type="molecule type" value="Genomic_DNA"/>
</dbReference>
<dbReference type="InterPro" id="IPR029068">
    <property type="entry name" value="Glyas_Bleomycin-R_OHBP_Dase"/>
</dbReference>
<dbReference type="OrthoDB" id="9794917at2"/>
<proteinExistence type="predicted"/>
<dbReference type="Gene3D" id="3.10.180.10">
    <property type="entry name" value="2,3-Dihydroxybiphenyl 1,2-Dioxygenase, domain 1"/>
    <property type="match status" value="1"/>
</dbReference>
<dbReference type="PANTHER" id="PTHR36437:SF2">
    <property type="entry name" value="GLYOXALASE_BLEOMYCIN RESISTANCE PROTEIN_DIOXYGENASE"/>
    <property type="match status" value="1"/>
</dbReference>
<name>A0A4P6JUH9_KTERU</name>
<dbReference type="PANTHER" id="PTHR36437">
    <property type="entry name" value="GLYOXALASE/BLEOMYCIN RESISTANCE PROTEIN/DIOXYGENASE"/>
    <property type="match status" value="1"/>
</dbReference>
<dbReference type="PROSITE" id="PS51819">
    <property type="entry name" value="VOC"/>
    <property type="match status" value="1"/>
</dbReference>
<reference evidence="2 3" key="1">
    <citation type="submission" date="2019-01" db="EMBL/GenBank/DDBJ databases">
        <title>Ktedonosporobacter rubrisoli SCAWS-G2.</title>
        <authorList>
            <person name="Huang Y."/>
            <person name="Yan B."/>
        </authorList>
    </citation>
    <scope>NUCLEOTIDE SEQUENCE [LARGE SCALE GENOMIC DNA]</scope>
    <source>
        <strain evidence="2 3">SCAWS-G2</strain>
    </source>
</reference>
<organism evidence="2 3">
    <name type="scientific">Ktedonosporobacter rubrisoli</name>
    <dbReference type="NCBI Taxonomy" id="2509675"/>
    <lineage>
        <taxon>Bacteria</taxon>
        <taxon>Bacillati</taxon>
        <taxon>Chloroflexota</taxon>
        <taxon>Ktedonobacteria</taxon>
        <taxon>Ktedonobacterales</taxon>
        <taxon>Ktedonosporobacteraceae</taxon>
        <taxon>Ktedonosporobacter</taxon>
    </lineage>
</organism>
<feature type="domain" description="VOC" evidence="1">
    <location>
        <begin position="1"/>
        <end position="129"/>
    </location>
</feature>